<organism evidence="5 6">
    <name type="scientific">Methylorubrum rhodinum</name>
    <dbReference type="NCBI Taxonomy" id="29428"/>
    <lineage>
        <taxon>Bacteria</taxon>
        <taxon>Pseudomonadati</taxon>
        <taxon>Pseudomonadota</taxon>
        <taxon>Alphaproteobacteria</taxon>
        <taxon>Hyphomicrobiales</taxon>
        <taxon>Methylobacteriaceae</taxon>
        <taxon>Methylorubrum</taxon>
    </lineage>
</organism>
<evidence type="ECO:0000256" key="3">
    <source>
        <dbReference type="SAM" id="MobiDB-lite"/>
    </source>
</evidence>
<dbReference type="PANTHER" id="PTHR12526">
    <property type="entry name" value="GLYCOSYLTRANSFERASE"/>
    <property type="match status" value="1"/>
</dbReference>
<keyword evidence="2 5" id="KW-0808">Transferase</keyword>
<evidence type="ECO:0000313" key="6">
    <source>
        <dbReference type="Proteomes" id="UP000583454"/>
    </source>
</evidence>
<dbReference type="SUPFAM" id="SSF53756">
    <property type="entry name" value="UDP-Glycosyltransferase/glycogen phosphorylase"/>
    <property type="match status" value="1"/>
</dbReference>
<dbReference type="Pfam" id="PF00534">
    <property type="entry name" value="Glycos_transf_1"/>
    <property type="match status" value="1"/>
</dbReference>
<dbReference type="AlphaFoldDB" id="A0A840ZPS3"/>
<dbReference type="InterPro" id="IPR001296">
    <property type="entry name" value="Glyco_trans_1"/>
</dbReference>
<evidence type="ECO:0000256" key="2">
    <source>
        <dbReference type="ARBA" id="ARBA00022679"/>
    </source>
</evidence>
<dbReference type="Gene3D" id="3.40.50.2000">
    <property type="entry name" value="Glycogen Phosphorylase B"/>
    <property type="match status" value="2"/>
</dbReference>
<feature type="compositionally biased region" description="Basic and acidic residues" evidence="3">
    <location>
        <begin position="351"/>
        <end position="370"/>
    </location>
</feature>
<evidence type="ECO:0000313" key="5">
    <source>
        <dbReference type="EMBL" id="MBB5760119.1"/>
    </source>
</evidence>
<feature type="domain" description="Glycosyl transferase family 1" evidence="4">
    <location>
        <begin position="153"/>
        <end position="310"/>
    </location>
</feature>
<dbReference type="EMBL" id="JACHOP010000035">
    <property type="protein sequence ID" value="MBB5760119.1"/>
    <property type="molecule type" value="Genomic_DNA"/>
</dbReference>
<dbReference type="PANTHER" id="PTHR12526:SF510">
    <property type="entry name" value="D-INOSITOL 3-PHOSPHATE GLYCOSYLTRANSFERASE"/>
    <property type="match status" value="1"/>
</dbReference>
<dbReference type="Proteomes" id="UP000583454">
    <property type="component" value="Unassembled WGS sequence"/>
</dbReference>
<proteinExistence type="predicted"/>
<evidence type="ECO:0000256" key="1">
    <source>
        <dbReference type="ARBA" id="ARBA00022676"/>
    </source>
</evidence>
<sequence>MVLPRVGPIVPFLEAFATRVDYAHLWVLRRKGLGRLATLGLLALPIALGRAVRRFARADLVYVNTAVVADHLLAARFFPGRAIVHVHEIPQGPALTVLRGLIRWSRAEIVFNSQATRSAFALPASIPARVIHNGIAGPPAALTQTYDGTRALRVLMLGRLSRIKGQEVLLDALDALPADIARRIELRIVGSAFEDPERERRLAARIAGSAHAGRVTLRPFDPDPDPHYRWADIVAVPSRLPESLGRVAIEAMAYGRPPLVSAIGGLAEVVEHGRTGWCVPPDRPEVLSEALARIVAAPEAWRGFPEAGRRRYEALFTEDAARRAIGALVRERSGSGGSGRDASDPASHPRPHPELRSEAEPPRRPPEDARSLNSSFEAAGAAPQDEGAGWTRESTSPMRGAP</sequence>
<evidence type="ECO:0000259" key="4">
    <source>
        <dbReference type="Pfam" id="PF00534"/>
    </source>
</evidence>
<feature type="region of interest" description="Disordered" evidence="3">
    <location>
        <begin position="328"/>
        <end position="402"/>
    </location>
</feature>
<dbReference type="CDD" id="cd03801">
    <property type="entry name" value="GT4_PimA-like"/>
    <property type="match status" value="1"/>
</dbReference>
<comment type="caution">
    <text evidence="5">The sequence shown here is derived from an EMBL/GenBank/DDBJ whole genome shotgun (WGS) entry which is preliminary data.</text>
</comment>
<dbReference type="GO" id="GO:0016757">
    <property type="term" value="F:glycosyltransferase activity"/>
    <property type="evidence" value="ECO:0007669"/>
    <property type="project" value="UniProtKB-KW"/>
</dbReference>
<keyword evidence="6" id="KW-1185">Reference proteome</keyword>
<protein>
    <submittedName>
        <fullName evidence="5">Glycosyltransferase involved in cell wall biosynthesis</fullName>
    </submittedName>
</protein>
<accession>A0A840ZPS3</accession>
<feature type="compositionally biased region" description="Polar residues" evidence="3">
    <location>
        <begin position="392"/>
        <end position="402"/>
    </location>
</feature>
<reference evidence="5 6" key="1">
    <citation type="submission" date="2020-08" db="EMBL/GenBank/DDBJ databases">
        <title>Genomic Encyclopedia of Type Strains, Phase IV (KMG-IV): sequencing the most valuable type-strain genomes for metagenomic binning, comparative biology and taxonomic classification.</title>
        <authorList>
            <person name="Goeker M."/>
        </authorList>
    </citation>
    <scope>NUCLEOTIDE SEQUENCE [LARGE SCALE GENOMIC DNA]</scope>
    <source>
        <strain evidence="5 6">DSM 2163</strain>
    </source>
</reference>
<name>A0A840ZPS3_9HYPH</name>
<dbReference type="RefSeq" id="WP_312886110.1">
    <property type="nucleotide sequence ID" value="NZ_JACHOP010000035.1"/>
</dbReference>
<keyword evidence="1" id="KW-0328">Glycosyltransferase</keyword>
<gene>
    <name evidence="5" type="ORF">HNR00_004865</name>
</gene>